<evidence type="ECO:0000313" key="3">
    <source>
        <dbReference type="Proteomes" id="UP000321379"/>
    </source>
</evidence>
<organism evidence="2 3">
    <name type="scientific">Lacisediminihabitans profunda</name>
    <dbReference type="NCBI Taxonomy" id="2594790"/>
    <lineage>
        <taxon>Bacteria</taxon>
        <taxon>Bacillati</taxon>
        <taxon>Actinomycetota</taxon>
        <taxon>Actinomycetes</taxon>
        <taxon>Micrococcales</taxon>
        <taxon>Microbacteriaceae</taxon>
        <taxon>Lacisediminihabitans</taxon>
    </lineage>
</organism>
<sequence length="225" mass="24015">MSAPAFGTFGSGGAEPYARALRRDDEVLYLRDASSDSLAPSSSMDISRWNDLANITDMSLLAGATGAVLDIGCGPGRMVRAAMMLGLTALGVDVSPTAVEIARESGLTVLNRSVFERLPREGAWKLALLVDGNIGIGGDPSALLARCVELLDPEGIVIVEVHRDPLRDHSYDGTIIDIHGHQSAEFPWAEIGRDALTARASRVGLVLDQAWEIDGRAFCRFAIAR</sequence>
<dbReference type="GO" id="GO:0032259">
    <property type="term" value="P:methylation"/>
    <property type="evidence" value="ECO:0007669"/>
    <property type="project" value="UniProtKB-KW"/>
</dbReference>
<dbReference type="CDD" id="cd02440">
    <property type="entry name" value="AdoMet_MTases"/>
    <property type="match status" value="1"/>
</dbReference>
<proteinExistence type="predicted"/>
<feature type="domain" description="Methyltransferase" evidence="1">
    <location>
        <begin position="68"/>
        <end position="155"/>
    </location>
</feature>
<keyword evidence="2" id="KW-0808">Transferase</keyword>
<protein>
    <submittedName>
        <fullName evidence="2">Class I SAM-dependent methyltransferase</fullName>
    </submittedName>
</protein>
<dbReference type="Pfam" id="PF13649">
    <property type="entry name" value="Methyltransf_25"/>
    <property type="match status" value="1"/>
</dbReference>
<comment type="caution">
    <text evidence="2">The sequence shown here is derived from an EMBL/GenBank/DDBJ whole genome shotgun (WGS) entry which is preliminary data.</text>
</comment>
<dbReference type="AlphaFoldDB" id="A0A5C8UR47"/>
<keyword evidence="2" id="KW-0489">Methyltransferase</keyword>
<dbReference type="Proteomes" id="UP000321379">
    <property type="component" value="Unassembled WGS sequence"/>
</dbReference>
<keyword evidence="3" id="KW-1185">Reference proteome</keyword>
<dbReference type="SUPFAM" id="SSF53335">
    <property type="entry name" value="S-adenosyl-L-methionine-dependent methyltransferases"/>
    <property type="match status" value="1"/>
</dbReference>
<evidence type="ECO:0000313" key="2">
    <source>
        <dbReference type="EMBL" id="TXN31051.1"/>
    </source>
</evidence>
<evidence type="ECO:0000259" key="1">
    <source>
        <dbReference type="Pfam" id="PF13649"/>
    </source>
</evidence>
<dbReference type="GO" id="GO:0008168">
    <property type="term" value="F:methyltransferase activity"/>
    <property type="evidence" value="ECO:0007669"/>
    <property type="project" value="UniProtKB-KW"/>
</dbReference>
<dbReference type="RefSeq" id="WP_147782637.1">
    <property type="nucleotide sequence ID" value="NZ_VRMG01000005.1"/>
</dbReference>
<dbReference type="Gene3D" id="3.40.50.150">
    <property type="entry name" value="Vaccinia Virus protein VP39"/>
    <property type="match status" value="1"/>
</dbReference>
<reference evidence="2 3" key="1">
    <citation type="submission" date="2019-08" db="EMBL/GenBank/DDBJ databases">
        <title>Bacterial whole genome sequence for Glaciihabitans sp. CHu50b-6-2.</title>
        <authorList>
            <person name="Jin L."/>
        </authorList>
    </citation>
    <scope>NUCLEOTIDE SEQUENCE [LARGE SCALE GENOMIC DNA]</scope>
    <source>
        <strain evidence="2 3">CHu50b-6-2</strain>
    </source>
</reference>
<name>A0A5C8UR47_9MICO</name>
<dbReference type="InterPro" id="IPR029063">
    <property type="entry name" value="SAM-dependent_MTases_sf"/>
</dbReference>
<gene>
    <name evidence="2" type="ORF">FVP33_05495</name>
</gene>
<dbReference type="EMBL" id="VRMG01000005">
    <property type="protein sequence ID" value="TXN31051.1"/>
    <property type="molecule type" value="Genomic_DNA"/>
</dbReference>
<dbReference type="InterPro" id="IPR041698">
    <property type="entry name" value="Methyltransf_25"/>
</dbReference>
<accession>A0A5C8UR47</accession>